<reference evidence="1" key="2">
    <citation type="submission" date="2022-01" db="EMBL/GenBank/DDBJ databases">
        <authorList>
            <person name="Yamashiro T."/>
            <person name="Shiraishi A."/>
            <person name="Satake H."/>
            <person name="Nakayama K."/>
        </authorList>
    </citation>
    <scope>NUCLEOTIDE SEQUENCE</scope>
</reference>
<reference evidence="1" key="1">
    <citation type="journal article" date="2022" name="Int. J. Mol. Sci.">
        <title>Draft Genome of Tanacetum Coccineum: Genomic Comparison of Closely Related Tanacetum-Family Plants.</title>
        <authorList>
            <person name="Yamashiro T."/>
            <person name="Shiraishi A."/>
            <person name="Nakayama K."/>
            <person name="Satake H."/>
        </authorList>
    </citation>
    <scope>NUCLEOTIDE SEQUENCE</scope>
</reference>
<evidence type="ECO:0008006" key="3">
    <source>
        <dbReference type="Google" id="ProtNLM"/>
    </source>
</evidence>
<dbReference type="EMBL" id="BQNB010010896">
    <property type="protein sequence ID" value="GJS83383.1"/>
    <property type="molecule type" value="Genomic_DNA"/>
</dbReference>
<comment type="caution">
    <text evidence="1">The sequence shown here is derived from an EMBL/GenBank/DDBJ whole genome shotgun (WGS) entry which is preliminary data.</text>
</comment>
<organism evidence="1 2">
    <name type="scientific">Tanacetum coccineum</name>
    <dbReference type="NCBI Taxonomy" id="301880"/>
    <lineage>
        <taxon>Eukaryota</taxon>
        <taxon>Viridiplantae</taxon>
        <taxon>Streptophyta</taxon>
        <taxon>Embryophyta</taxon>
        <taxon>Tracheophyta</taxon>
        <taxon>Spermatophyta</taxon>
        <taxon>Magnoliopsida</taxon>
        <taxon>eudicotyledons</taxon>
        <taxon>Gunneridae</taxon>
        <taxon>Pentapetalae</taxon>
        <taxon>asterids</taxon>
        <taxon>campanulids</taxon>
        <taxon>Asterales</taxon>
        <taxon>Asteraceae</taxon>
        <taxon>Asteroideae</taxon>
        <taxon>Anthemideae</taxon>
        <taxon>Anthemidinae</taxon>
        <taxon>Tanacetum</taxon>
    </lineage>
</organism>
<accession>A0ABQ4YZS9</accession>
<keyword evidence="2" id="KW-1185">Reference proteome</keyword>
<protein>
    <recommendedName>
        <fullName evidence="3">Integrase, catalytic region, zinc finger, CCHC-type, peptidase aspartic, catalytic</fullName>
    </recommendedName>
</protein>
<proteinExistence type="predicted"/>
<evidence type="ECO:0000313" key="2">
    <source>
        <dbReference type="Proteomes" id="UP001151760"/>
    </source>
</evidence>
<dbReference type="Proteomes" id="UP001151760">
    <property type="component" value="Unassembled WGS sequence"/>
</dbReference>
<evidence type="ECO:0000313" key="1">
    <source>
        <dbReference type="EMBL" id="GJS83383.1"/>
    </source>
</evidence>
<name>A0ABQ4YZS9_9ASTR</name>
<sequence length="210" mass="24159">MEGTEMTKQERESMLYDEFDKFTSKPGESIYLYYLRYAKLINDMKMIPMTMSNMQINTEFVNHLQTEWSRFVTSAKQARDLHSVNFNQLYAFFKHNEKDAKEHYQSNTPITHQLIQSPLLQSYAPTVIQQPPTFQPDTEFVAPTFLPTDDPIASLNKAMIFLIMVQNVQGIQSQGYGGSSGKNQASGCTAKKRVKASEWFKDKMLLTQAQ</sequence>
<gene>
    <name evidence="1" type="ORF">Tco_0749924</name>
</gene>